<organism evidence="1 2">
    <name type="scientific">Saccharopolyspora elongata</name>
    <dbReference type="NCBI Taxonomy" id="2530387"/>
    <lineage>
        <taxon>Bacteria</taxon>
        <taxon>Bacillati</taxon>
        <taxon>Actinomycetota</taxon>
        <taxon>Actinomycetes</taxon>
        <taxon>Pseudonocardiales</taxon>
        <taxon>Pseudonocardiaceae</taxon>
        <taxon>Saccharopolyspora</taxon>
    </lineage>
</organism>
<protein>
    <submittedName>
        <fullName evidence="1">Uncharacterized protein</fullName>
    </submittedName>
</protein>
<dbReference type="Proteomes" id="UP000294947">
    <property type="component" value="Unassembled WGS sequence"/>
</dbReference>
<name>A0A4R4YAJ2_9PSEU</name>
<keyword evidence="2" id="KW-1185">Reference proteome</keyword>
<reference evidence="1 2" key="1">
    <citation type="submission" date="2019-03" db="EMBL/GenBank/DDBJ databases">
        <title>Draft genome sequences of novel Actinobacteria.</title>
        <authorList>
            <person name="Sahin N."/>
            <person name="Ay H."/>
            <person name="Saygin H."/>
        </authorList>
    </citation>
    <scope>NUCLEOTIDE SEQUENCE [LARGE SCALE GENOMIC DNA]</scope>
    <source>
        <strain evidence="1 2">7K502</strain>
    </source>
</reference>
<evidence type="ECO:0000313" key="1">
    <source>
        <dbReference type="EMBL" id="TDD40844.1"/>
    </source>
</evidence>
<proteinExistence type="predicted"/>
<dbReference type="RefSeq" id="WP_132492770.1">
    <property type="nucleotide sequence ID" value="NZ_SMKW01000066.1"/>
</dbReference>
<dbReference type="EMBL" id="SMKW01000066">
    <property type="protein sequence ID" value="TDD40844.1"/>
    <property type="molecule type" value="Genomic_DNA"/>
</dbReference>
<sequence length="690" mass="75656">MTVPGWDNFTPVGSASDAYAHAPVPQKDLEPAGPGMTVRTGPHSTVLQAGGNIEVNQILGKVLSECGLRSELAAVRQCYASIAPQQWNHLVQVWKSHQLILITGQRRIGKRTVALRLLGQVDPETRLDGVDVESVRELNKDWDKPDVGMLPARSGRTYFLDLGETATDAFPEDFGVKLRSFVEDRAHLGIRLVVTMTDEAWSRCAQSVHDERVQIFPPVAHDVATEHLVRLHRRDRVGWLDQEILSSLLTSSTRPRDAAGLASAIAHAPEPPVHDGEVKLNDVLARVADEFRAWGGHLSSFFDDKDKHSAEDRALLIASAVLDGAPPLVVWKAAMNLLGGRKSEPTVEELLLDDDLEPKLARIAEMDTDAVTDDVSLDVARHGLSYAVLPHIWRQRPQLREALLGWIRRITGPGGEGESRLPVVGKRLSTLVDKYPEFDLIDTLTRWANDWPENCGLVAGLLTELAGDTPLGMKVRDKTRTWAYNYGKRTSTTAPTHEAEVVAEMCAGPFADDYPNGTLIRLKWLLNGPPSDTIHESARRALHRLCRNPQDTASALHAVLGWENDAPLATARGFLSLIDINTAQAATQQLLEQASHDPEVLNGLRKGWRIATKSEETIDAAADTVRCWISAMRSGVLRIEPAVSLLGEVMRQGVATNFLAKAFMDAASDGDTDATGAELLTKIMMSRPMG</sequence>
<dbReference type="OrthoDB" id="3277292at2"/>
<dbReference type="AlphaFoldDB" id="A0A4R4YAJ2"/>
<evidence type="ECO:0000313" key="2">
    <source>
        <dbReference type="Proteomes" id="UP000294947"/>
    </source>
</evidence>
<accession>A0A4R4YAJ2</accession>
<gene>
    <name evidence="1" type="ORF">E1288_34430</name>
</gene>
<comment type="caution">
    <text evidence="1">The sequence shown here is derived from an EMBL/GenBank/DDBJ whole genome shotgun (WGS) entry which is preliminary data.</text>
</comment>